<keyword evidence="3" id="KW-0812">Transmembrane</keyword>
<dbReference type="PROSITE" id="PS50075">
    <property type="entry name" value="CARRIER"/>
    <property type="match status" value="1"/>
</dbReference>
<feature type="transmembrane region" description="Helical" evidence="3">
    <location>
        <begin position="759"/>
        <end position="775"/>
    </location>
</feature>
<dbReference type="AlphaFoldDB" id="A0A2L0H2V7"/>
<dbReference type="Gene3D" id="3.40.50.12780">
    <property type="entry name" value="N-terminal domain of ligase-like"/>
    <property type="match status" value="1"/>
</dbReference>
<feature type="transmembrane region" description="Helical" evidence="3">
    <location>
        <begin position="567"/>
        <end position="585"/>
    </location>
</feature>
<feature type="transmembrane region" description="Helical" evidence="3">
    <location>
        <begin position="647"/>
        <end position="668"/>
    </location>
</feature>
<reference evidence="5 6" key="1">
    <citation type="submission" date="2017-10" db="EMBL/GenBank/DDBJ databases">
        <title>Analysis of the genome sequences of Rhizobium populations associated to common bean (phaseolus vulgaris).</title>
        <authorList>
            <person name="Bustos P."/>
            <person name="Santamaria R.I."/>
            <person name="Miranda-Sanchez F."/>
            <person name="Perez-Carrascal O."/>
            <person name="Juarez S."/>
            <person name="Lozano L."/>
            <person name="Martinez-Flores I."/>
            <person name="Vinuesa P."/>
            <person name="Martinez-Romero E."/>
            <person name="Cevallos M.A."/>
            <person name="Romero D."/>
            <person name="Davila G."/>
            <person name="Gonzalez V."/>
        </authorList>
    </citation>
    <scope>NUCLEOTIDE SEQUENCE [LARGE SCALE GENOMIC DNA]</scope>
    <source>
        <strain evidence="5 6">NXT3</strain>
    </source>
</reference>
<dbReference type="InterPro" id="IPR042099">
    <property type="entry name" value="ANL_N_sf"/>
</dbReference>
<dbReference type="SUPFAM" id="SSF56801">
    <property type="entry name" value="Acetyl-CoA synthetase-like"/>
    <property type="match status" value="1"/>
</dbReference>
<feature type="domain" description="Carrier" evidence="4">
    <location>
        <begin position="466"/>
        <end position="541"/>
    </location>
</feature>
<sequence length="961" mass="105090">MEVALGAGDLSIFPFCVAHLAAHGDKPALMFPGQRVVSYRELAARVDRQASKWRNGRGLVMLEADLSEHAIIAYLAALDAGHAVALQGTAAMNADREIFKPDFCHRRIDGRWRTERLEGGRVVLHPDLAVLLSTSGSTGQGKYVRLSRTNIEANARSIAEYLGLTATDRTCLVLPLHYSYGLSVLNAHITVGASIYIPGGSILDEGFLDGLAESGCTNLSGVPYSYELLEKVGFRERAFPRLRFMTVAGGRLPAEKVRLYNEHLSARGAAFFVMYGQTEATARIAYVPPDRLVGREDRIGVAIPGGSLTIEDESGRLITDAQEAGELVYRGANVMMGYAGARADLARGAELSELRTGDLAVRDTDGFFRIVGRTKRISKIAGLRIGHDALEAALERHDIAVAVIGNDVEIHAFFAGERAPDNVRQLLVAASGLTLLQVGATRIDALPRLASGKVDYEALRQRSRRGSGSSREEGVEALFEQVFYPRKVRPEDSFLSLGGDSLRFVQLSMGLEKILGDVPEAWESIPVNTLAVMVRQERKAPQIGTDFLIRALAILLVVLHHETLWPIPGGSATMVILAGFGLARFQSGALLSGALGQLLRPLAQILVPYYLIVAAYALAWGNVPWASVFLVGNFGFADPERHSMVPYLYWFIEAYCQTVLVFAALFAVPSVRRFAAVRPFAAGMALLAGAFAARMALPELWEIGNRQIFTLPWIFHLAVAGWCAALAKNWAQRLAVMAAGAAIYLFLGLYEGVWIGTKIKYLLQIVVLVALLFLPRIRLPQWAVQLVLPLAAAGFHIYILHRFVPELLLAPMQPFLPPLAFSLCSIAGGVALGIAVWSGQRQLVKWLVRGRVGSLRIDWPAAFMARLFSGRPLLPLGPQEESQVQRQGWPPERCQDRMRLSAVMGLVVEQMVERQGDFLGDLAGSADRRVGEVRAEPRLVEAVDPGDDALVLRLPRRRQGR</sequence>
<keyword evidence="1" id="KW-0596">Phosphopantetheine</keyword>
<feature type="transmembrane region" description="Helical" evidence="3">
    <location>
        <begin position="819"/>
        <end position="839"/>
    </location>
</feature>
<dbReference type="EMBL" id="CP024307">
    <property type="protein sequence ID" value="AUX75793.1"/>
    <property type="molecule type" value="Genomic_DNA"/>
</dbReference>
<evidence type="ECO:0000313" key="6">
    <source>
        <dbReference type="Proteomes" id="UP000239340"/>
    </source>
</evidence>
<dbReference type="InterPro" id="IPR009081">
    <property type="entry name" value="PP-bd_ACP"/>
</dbReference>
<dbReference type="InterPro" id="IPR000873">
    <property type="entry name" value="AMP-dep_synth/lig_dom"/>
</dbReference>
<organism evidence="5 6">
    <name type="scientific">Rhizobium fredii</name>
    <name type="common">Sinorhizobium fredii</name>
    <dbReference type="NCBI Taxonomy" id="380"/>
    <lineage>
        <taxon>Bacteria</taxon>
        <taxon>Pseudomonadati</taxon>
        <taxon>Pseudomonadota</taxon>
        <taxon>Alphaproteobacteria</taxon>
        <taxon>Hyphomicrobiales</taxon>
        <taxon>Rhizobiaceae</taxon>
        <taxon>Sinorhizobium/Ensifer group</taxon>
        <taxon>Sinorhizobium</taxon>
    </lineage>
</organism>
<dbReference type="InterPro" id="IPR036736">
    <property type="entry name" value="ACP-like_sf"/>
</dbReference>
<dbReference type="PANTHER" id="PTHR43767:SF1">
    <property type="entry name" value="NONRIBOSOMAL PEPTIDE SYNTHASE PES1 (EUROFUNG)-RELATED"/>
    <property type="match status" value="1"/>
</dbReference>
<dbReference type="Pfam" id="PF00501">
    <property type="entry name" value="AMP-binding"/>
    <property type="match status" value="1"/>
</dbReference>
<keyword evidence="3" id="KW-1133">Transmembrane helix</keyword>
<name>A0A2L0H2V7_RHIFR</name>
<evidence type="ECO:0000256" key="3">
    <source>
        <dbReference type="SAM" id="Phobius"/>
    </source>
</evidence>
<dbReference type="InterPro" id="IPR006162">
    <property type="entry name" value="Ppantetheine_attach_site"/>
</dbReference>
<dbReference type="GO" id="GO:0016874">
    <property type="term" value="F:ligase activity"/>
    <property type="evidence" value="ECO:0007669"/>
    <property type="project" value="UniProtKB-KW"/>
</dbReference>
<keyword evidence="3" id="KW-0472">Membrane</keyword>
<protein>
    <submittedName>
        <fullName evidence="5">AMP-dependent synthetase/ligase protein</fullName>
    </submittedName>
</protein>
<dbReference type="PROSITE" id="PS00012">
    <property type="entry name" value="PHOSPHOPANTETHEINE"/>
    <property type="match status" value="1"/>
</dbReference>
<dbReference type="InterPro" id="IPR050237">
    <property type="entry name" value="ATP-dep_AMP-bd_enzyme"/>
</dbReference>
<feature type="transmembrane region" description="Helical" evidence="3">
    <location>
        <begin position="734"/>
        <end position="753"/>
    </location>
</feature>
<dbReference type="Proteomes" id="UP000239340">
    <property type="component" value="Chromosome"/>
</dbReference>
<keyword evidence="2" id="KW-0597">Phosphoprotein</keyword>
<keyword evidence="5" id="KW-0436">Ligase</keyword>
<feature type="transmembrane region" description="Helical" evidence="3">
    <location>
        <begin position="709"/>
        <end position="727"/>
    </location>
</feature>
<feature type="transmembrane region" description="Helical" evidence="3">
    <location>
        <begin position="782"/>
        <end position="799"/>
    </location>
</feature>
<dbReference type="SUPFAM" id="SSF47336">
    <property type="entry name" value="ACP-like"/>
    <property type="match status" value="1"/>
</dbReference>
<feature type="transmembrane region" description="Helical" evidence="3">
    <location>
        <begin position="680"/>
        <end position="697"/>
    </location>
</feature>
<dbReference type="PANTHER" id="PTHR43767">
    <property type="entry name" value="LONG-CHAIN-FATTY-ACID--COA LIGASE"/>
    <property type="match status" value="1"/>
</dbReference>
<evidence type="ECO:0000256" key="1">
    <source>
        <dbReference type="ARBA" id="ARBA00022450"/>
    </source>
</evidence>
<accession>A0A2L0H2V7</accession>
<evidence type="ECO:0000313" key="5">
    <source>
        <dbReference type="EMBL" id="AUX75793.1"/>
    </source>
</evidence>
<proteinExistence type="predicted"/>
<gene>
    <name evidence="5" type="ORF">NXT3_CH01199</name>
</gene>
<feature type="transmembrane region" description="Helical" evidence="3">
    <location>
        <begin position="606"/>
        <end position="627"/>
    </location>
</feature>
<evidence type="ECO:0000256" key="2">
    <source>
        <dbReference type="ARBA" id="ARBA00022553"/>
    </source>
</evidence>
<evidence type="ECO:0000259" key="4">
    <source>
        <dbReference type="PROSITE" id="PS50075"/>
    </source>
</evidence>